<evidence type="ECO:0000256" key="1">
    <source>
        <dbReference type="ARBA" id="ARBA00004752"/>
    </source>
</evidence>
<evidence type="ECO:0000256" key="2">
    <source>
        <dbReference type="ARBA" id="ARBA00022679"/>
    </source>
</evidence>
<dbReference type="GO" id="GO:0016740">
    <property type="term" value="F:transferase activity"/>
    <property type="evidence" value="ECO:0007669"/>
    <property type="project" value="UniProtKB-KW"/>
</dbReference>
<reference evidence="8 9" key="1">
    <citation type="journal article" date="2016" name="Nat. Commun.">
        <title>Thousands of microbial genomes shed light on interconnected biogeochemical processes in an aquifer system.</title>
        <authorList>
            <person name="Anantharaman K."/>
            <person name="Brown C.T."/>
            <person name="Hug L.A."/>
            <person name="Sharon I."/>
            <person name="Castelle C.J."/>
            <person name="Probst A.J."/>
            <person name="Thomas B.C."/>
            <person name="Singh A."/>
            <person name="Wilkins M.J."/>
            <person name="Karaoz U."/>
            <person name="Brodie E.L."/>
            <person name="Williams K.H."/>
            <person name="Hubbard S.S."/>
            <person name="Banfield J.F."/>
        </authorList>
    </citation>
    <scope>NUCLEOTIDE SEQUENCE [LARGE SCALE GENOMIC DNA]</scope>
</reference>
<comment type="pathway">
    <text evidence="1 6">Cell wall biogenesis; peptidoglycan biosynthesis.</text>
</comment>
<keyword evidence="3 6" id="KW-0133">Cell shape</keyword>
<gene>
    <name evidence="8" type="ORF">A2149_03495</name>
</gene>
<feature type="domain" description="L,D-TPase catalytic" evidence="7">
    <location>
        <begin position="48"/>
        <end position="205"/>
    </location>
</feature>
<dbReference type="PANTHER" id="PTHR36699:SF1">
    <property type="entry name" value="L,D-TRANSPEPTIDASE YAFK-RELATED"/>
    <property type="match status" value="1"/>
</dbReference>
<evidence type="ECO:0000313" key="8">
    <source>
        <dbReference type="EMBL" id="OGL46222.1"/>
    </source>
</evidence>
<name>A0A1F7RXD9_9BACT</name>
<protein>
    <recommendedName>
        <fullName evidence="7">L,D-TPase catalytic domain-containing protein</fullName>
    </recommendedName>
</protein>
<evidence type="ECO:0000256" key="4">
    <source>
        <dbReference type="ARBA" id="ARBA00022984"/>
    </source>
</evidence>
<dbReference type="GO" id="GO:0009252">
    <property type="term" value="P:peptidoglycan biosynthetic process"/>
    <property type="evidence" value="ECO:0007669"/>
    <property type="project" value="UniProtKB-UniPathway"/>
</dbReference>
<feature type="active site" description="Nucleophile" evidence="6">
    <location>
        <position position="181"/>
    </location>
</feature>
<keyword evidence="5 6" id="KW-0961">Cell wall biogenesis/degradation</keyword>
<dbReference type="SUPFAM" id="SSF141523">
    <property type="entry name" value="L,D-transpeptidase catalytic domain-like"/>
    <property type="match status" value="1"/>
</dbReference>
<dbReference type="GO" id="GO:0071555">
    <property type="term" value="P:cell wall organization"/>
    <property type="evidence" value="ECO:0007669"/>
    <property type="project" value="UniProtKB-UniRule"/>
</dbReference>
<dbReference type="PANTHER" id="PTHR36699">
    <property type="entry name" value="LD-TRANSPEPTIDASE"/>
    <property type="match status" value="1"/>
</dbReference>
<dbReference type="InterPro" id="IPR038063">
    <property type="entry name" value="Transpep_catalytic_dom"/>
</dbReference>
<evidence type="ECO:0000256" key="6">
    <source>
        <dbReference type="PROSITE-ProRule" id="PRU01373"/>
    </source>
</evidence>
<organism evidence="8 9">
    <name type="scientific">Candidatus Schekmanbacteria bacterium RBG_16_38_11</name>
    <dbReference type="NCBI Taxonomy" id="1817880"/>
    <lineage>
        <taxon>Bacteria</taxon>
        <taxon>Candidatus Schekmaniibacteriota</taxon>
    </lineage>
</organism>
<evidence type="ECO:0000256" key="3">
    <source>
        <dbReference type="ARBA" id="ARBA00022960"/>
    </source>
</evidence>
<evidence type="ECO:0000313" key="9">
    <source>
        <dbReference type="Proteomes" id="UP000178435"/>
    </source>
</evidence>
<sequence length="206" mass="23488">MSNFFCISKQNKFLFLLFFLGTLLLLYPLSVQCACDNEAPLDKEKADTKVLIYKSLKKIEVYKNNLLKLSHAVILSPYWKGKKQVRGDKKTPEGKYYICCKKNISKYNYFLGISYPNDADALQGLKADLITVKEFIKIDEQIKNRQKPLWNTKLGGYVGIHGTGKNKNFESAFNINWTDGCIALPDNIMEKVYELVEVGSPVTILP</sequence>
<dbReference type="Proteomes" id="UP000178435">
    <property type="component" value="Unassembled WGS sequence"/>
</dbReference>
<dbReference type="Pfam" id="PF03734">
    <property type="entry name" value="YkuD"/>
    <property type="match status" value="1"/>
</dbReference>
<dbReference type="EMBL" id="MGDF01000056">
    <property type="protein sequence ID" value="OGL46222.1"/>
    <property type="molecule type" value="Genomic_DNA"/>
</dbReference>
<accession>A0A1F7RXD9</accession>
<dbReference type="AlphaFoldDB" id="A0A1F7RXD9"/>
<dbReference type="PROSITE" id="PS52029">
    <property type="entry name" value="LD_TPASE"/>
    <property type="match status" value="1"/>
</dbReference>
<feature type="active site" description="Proton donor/acceptor" evidence="6">
    <location>
        <position position="161"/>
    </location>
</feature>
<evidence type="ECO:0000259" key="7">
    <source>
        <dbReference type="PROSITE" id="PS52029"/>
    </source>
</evidence>
<keyword evidence="2" id="KW-0808">Transferase</keyword>
<dbReference type="UniPathway" id="UPA00219"/>
<evidence type="ECO:0000256" key="5">
    <source>
        <dbReference type="ARBA" id="ARBA00023316"/>
    </source>
</evidence>
<dbReference type="GO" id="GO:0008360">
    <property type="term" value="P:regulation of cell shape"/>
    <property type="evidence" value="ECO:0007669"/>
    <property type="project" value="UniProtKB-UniRule"/>
</dbReference>
<comment type="caution">
    <text evidence="8">The sequence shown here is derived from an EMBL/GenBank/DDBJ whole genome shotgun (WGS) entry which is preliminary data.</text>
</comment>
<dbReference type="CDD" id="cd16913">
    <property type="entry name" value="YkuD_like"/>
    <property type="match status" value="1"/>
</dbReference>
<dbReference type="Gene3D" id="2.40.440.10">
    <property type="entry name" value="L,D-transpeptidase catalytic domain-like"/>
    <property type="match status" value="1"/>
</dbReference>
<dbReference type="InterPro" id="IPR005490">
    <property type="entry name" value="LD_TPept_cat_dom"/>
</dbReference>
<keyword evidence="4 6" id="KW-0573">Peptidoglycan synthesis</keyword>
<proteinExistence type="predicted"/>